<protein>
    <recommendedName>
        <fullName evidence="3">C2H2-type domain-containing protein</fullName>
    </recommendedName>
</protein>
<proteinExistence type="predicted"/>
<dbReference type="AlphaFoldDB" id="A0AAV7VVS4"/>
<organism evidence="1 2">
    <name type="scientific">Pleurodeles waltl</name>
    <name type="common">Iberian ribbed newt</name>
    <dbReference type="NCBI Taxonomy" id="8319"/>
    <lineage>
        <taxon>Eukaryota</taxon>
        <taxon>Metazoa</taxon>
        <taxon>Chordata</taxon>
        <taxon>Craniata</taxon>
        <taxon>Vertebrata</taxon>
        <taxon>Euteleostomi</taxon>
        <taxon>Amphibia</taxon>
        <taxon>Batrachia</taxon>
        <taxon>Caudata</taxon>
        <taxon>Salamandroidea</taxon>
        <taxon>Salamandridae</taxon>
        <taxon>Pleurodelinae</taxon>
        <taxon>Pleurodeles</taxon>
    </lineage>
</organism>
<evidence type="ECO:0000313" key="2">
    <source>
        <dbReference type="Proteomes" id="UP001066276"/>
    </source>
</evidence>
<accession>A0AAV7VVS4</accession>
<gene>
    <name evidence="1" type="ORF">NDU88_000183</name>
</gene>
<evidence type="ECO:0008006" key="3">
    <source>
        <dbReference type="Google" id="ProtNLM"/>
    </source>
</evidence>
<name>A0AAV7VVS4_PLEWA</name>
<sequence length="100" mass="11064">MLARVLDDEDSFNAFPVTSEVKQGCLLPPTLFSTIKGATSCKKSRIAEAQKKRELRKFLANSVPTNPADHFCPIYGRAFRACIRLISHSGTHHTQSTSSK</sequence>
<comment type="caution">
    <text evidence="1">The sequence shown here is derived from an EMBL/GenBank/DDBJ whole genome shotgun (WGS) entry which is preliminary data.</text>
</comment>
<dbReference type="Proteomes" id="UP001066276">
    <property type="component" value="Chromosome 1_2"/>
</dbReference>
<reference evidence="1" key="1">
    <citation type="journal article" date="2022" name="bioRxiv">
        <title>Sequencing and chromosome-scale assembly of the giantPleurodeles waltlgenome.</title>
        <authorList>
            <person name="Brown T."/>
            <person name="Elewa A."/>
            <person name="Iarovenko S."/>
            <person name="Subramanian E."/>
            <person name="Araus A.J."/>
            <person name="Petzold A."/>
            <person name="Susuki M."/>
            <person name="Suzuki K.-i.T."/>
            <person name="Hayashi T."/>
            <person name="Toyoda A."/>
            <person name="Oliveira C."/>
            <person name="Osipova E."/>
            <person name="Leigh N.D."/>
            <person name="Simon A."/>
            <person name="Yun M.H."/>
        </authorList>
    </citation>
    <scope>NUCLEOTIDE SEQUENCE</scope>
    <source>
        <strain evidence="1">20211129_DDA</strain>
        <tissue evidence="1">Liver</tissue>
    </source>
</reference>
<dbReference type="EMBL" id="JANPWB010000002">
    <property type="protein sequence ID" value="KAJ1204745.1"/>
    <property type="molecule type" value="Genomic_DNA"/>
</dbReference>
<keyword evidence="2" id="KW-1185">Reference proteome</keyword>
<evidence type="ECO:0000313" key="1">
    <source>
        <dbReference type="EMBL" id="KAJ1204745.1"/>
    </source>
</evidence>